<dbReference type="Proteomes" id="UP000606786">
    <property type="component" value="Unassembled WGS sequence"/>
</dbReference>
<comment type="caution">
    <text evidence="2">The sequence shown here is derived from an EMBL/GenBank/DDBJ whole genome shotgun (WGS) entry which is preliminary data.</text>
</comment>
<protein>
    <submittedName>
        <fullName evidence="2">(Mediterranean fruit fly) hypothetical protein</fullName>
    </submittedName>
</protein>
<reference evidence="2" key="1">
    <citation type="submission" date="2020-11" db="EMBL/GenBank/DDBJ databases">
        <authorList>
            <person name="Whitehead M."/>
        </authorList>
    </citation>
    <scope>NUCLEOTIDE SEQUENCE</scope>
    <source>
        <strain evidence="2">EGII</strain>
    </source>
</reference>
<proteinExistence type="predicted"/>
<dbReference type="AlphaFoldDB" id="A0A811UKC4"/>
<dbReference type="EMBL" id="CAJHJT010000012">
    <property type="protein sequence ID" value="CAD6998277.1"/>
    <property type="molecule type" value="Genomic_DNA"/>
</dbReference>
<evidence type="ECO:0000256" key="1">
    <source>
        <dbReference type="SAM" id="SignalP"/>
    </source>
</evidence>
<accession>A0A811UKC4</accession>
<gene>
    <name evidence="2" type="ORF">CCAP1982_LOCUS6886</name>
</gene>
<feature type="chain" id="PRO_5032419536" evidence="1">
    <location>
        <begin position="20"/>
        <end position="96"/>
    </location>
</feature>
<evidence type="ECO:0000313" key="3">
    <source>
        <dbReference type="Proteomes" id="UP000606786"/>
    </source>
</evidence>
<keyword evidence="3" id="KW-1185">Reference proteome</keyword>
<evidence type="ECO:0000313" key="2">
    <source>
        <dbReference type="EMBL" id="CAD6998277.1"/>
    </source>
</evidence>
<organism evidence="2 3">
    <name type="scientific">Ceratitis capitata</name>
    <name type="common">Mediterranean fruit fly</name>
    <name type="synonym">Tephritis capitata</name>
    <dbReference type="NCBI Taxonomy" id="7213"/>
    <lineage>
        <taxon>Eukaryota</taxon>
        <taxon>Metazoa</taxon>
        <taxon>Ecdysozoa</taxon>
        <taxon>Arthropoda</taxon>
        <taxon>Hexapoda</taxon>
        <taxon>Insecta</taxon>
        <taxon>Pterygota</taxon>
        <taxon>Neoptera</taxon>
        <taxon>Endopterygota</taxon>
        <taxon>Diptera</taxon>
        <taxon>Brachycera</taxon>
        <taxon>Muscomorpha</taxon>
        <taxon>Tephritoidea</taxon>
        <taxon>Tephritidae</taxon>
        <taxon>Ceratitis</taxon>
        <taxon>Ceratitis</taxon>
    </lineage>
</organism>
<feature type="signal peptide" evidence="1">
    <location>
        <begin position="1"/>
        <end position="19"/>
    </location>
</feature>
<sequence length="96" mass="10947">MWPHSTTVFLLLFNLSCKPYNVSIASLKAPHSAHSNSRLSLGNDRRPLNRHQFLHHNNNTSRRIKYVVINTRWLSLSSLAGNNFGLRHAVMQSPAE</sequence>
<name>A0A811UKC4_CERCA</name>
<keyword evidence="1" id="KW-0732">Signal</keyword>